<protein>
    <submittedName>
        <fullName evidence="2">Granulocyte colony-stimulating factor-like protein</fullName>
    </submittedName>
</protein>
<dbReference type="EMBL" id="BRZM01001243">
    <property type="protein sequence ID" value="GLD72822.1"/>
    <property type="molecule type" value="Genomic_DNA"/>
</dbReference>
<keyword evidence="1" id="KW-0732">Signal</keyword>
<dbReference type="GO" id="GO:0005125">
    <property type="term" value="F:cytokine activity"/>
    <property type="evidence" value="ECO:0007669"/>
    <property type="project" value="InterPro"/>
</dbReference>
<evidence type="ECO:0000256" key="1">
    <source>
        <dbReference type="SAM" id="SignalP"/>
    </source>
</evidence>
<organism evidence="2 3">
    <name type="scientific">Lates japonicus</name>
    <name type="common">Japanese lates</name>
    <dbReference type="NCBI Taxonomy" id="270547"/>
    <lineage>
        <taxon>Eukaryota</taxon>
        <taxon>Metazoa</taxon>
        <taxon>Chordata</taxon>
        <taxon>Craniata</taxon>
        <taxon>Vertebrata</taxon>
        <taxon>Euteleostomi</taxon>
        <taxon>Actinopterygii</taxon>
        <taxon>Neopterygii</taxon>
        <taxon>Teleostei</taxon>
        <taxon>Neoteleostei</taxon>
        <taxon>Acanthomorphata</taxon>
        <taxon>Carangaria</taxon>
        <taxon>Carangaria incertae sedis</taxon>
        <taxon>Centropomidae</taxon>
        <taxon>Lates</taxon>
    </lineage>
</organism>
<feature type="chain" id="PRO_5042279828" evidence="1">
    <location>
        <begin position="22"/>
        <end position="268"/>
    </location>
</feature>
<reference evidence="2" key="1">
    <citation type="submission" date="2022-08" db="EMBL/GenBank/DDBJ databases">
        <title>Genome sequencing of akame (Lates japonicus).</title>
        <authorList>
            <person name="Hashiguchi Y."/>
            <person name="Takahashi H."/>
        </authorList>
    </citation>
    <scope>NUCLEOTIDE SEQUENCE</scope>
    <source>
        <strain evidence="2">Kochi</strain>
    </source>
</reference>
<sequence>MNTLTAGALLHCFLFAVLVRSAPVGPASEPPVAFREAAERAKTLVEKILRDLPAVHSSTVTTEGLTLDPSTETTNLQLMVTSLGIPAAPVLKPLSERFTLDMCVSRMMAGGQLYQGLLGVLSERLSGLKDLLADLRDLLTHINKMKEAAQVGSDGPDQNQRLDLASRLHGNYEVQVGVHLTLTQLRSFCHDLIRSLRAIATYRPRSAVYLRSWIFVCHGTSALVCQPEDQSSGSYLSENNQQECERSRSTTAFKNFPGMKRDAGLNLL</sequence>
<evidence type="ECO:0000313" key="2">
    <source>
        <dbReference type="EMBL" id="GLD72822.1"/>
    </source>
</evidence>
<dbReference type="InterPro" id="IPR009079">
    <property type="entry name" value="4_helix_cytokine-like_core"/>
</dbReference>
<dbReference type="GO" id="GO:0045639">
    <property type="term" value="P:positive regulation of myeloid cell differentiation"/>
    <property type="evidence" value="ECO:0007669"/>
    <property type="project" value="InterPro"/>
</dbReference>
<dbReference type="Gene3D" id="1.20.1250.10">
    <property type="match status" value="1"/>
</dbReference>
<dbReference type="SUPFAM" id="SSF47266">
    <property type="entry name" value="4-helical cytokines"/>
    <property type="match status" value="1"/>
</dbReference>
<accession>A0AAD3NE46</accession>
<dbReference type="PANTHER" id="PTHR10511:SF2">
    <property type="entry name" value="GRANULOCYTE COLONY-STIMULATING FACTOR"/>
    <property type="match status" value="1"/>
</dbReference>
<name>A0AAD3NE46_LATJO</name>
<comment type="caution">
    <text evidence="2">The sequence shown here is derived from an EMBL/GenBank/DDBJ whole genome shotgun (WGS) entry which is preliminary data.</text>
</comment>
<gene>
    <name evidence="2" type="ORF">AKAME5_002414700</name>
</gene>
<dbReference type="InterPro" id="IPR040117">
    <property type="entry name" value="GCSF/MGF"/>
</dbReference>
<dbReference type="AlphaFoldDB" id="A0AAD3NE46"/>
<dbReference type="PANTHER" id="PTHR10511">
    <property type="entry name" value="GRANULOCYTE COLONY-STIMULATING FACTOR"/>
    <property type="match status" value="1"/>
</dbReference>
<evidence type="ECO:0000313" key="3">
    <source>
        <dbReference type="Proteomes" id="UP001279410"/>
    </source>
</evidence>
<feature type="signal peptide" evidence="1">
    <location>
        <begin position="1"/>
        <end position="21"/>
    </location>
</feature>
<keyword evidence="3" id="KW-1185">Reference proteome</keyword>
<proteinExistence type="predicted"/>
<dbReference type="Proteomes" id="UP001279410">
    <property type="component" value="Unassembled WGS sequence"/>
</dbReference>